<organism evidence="2 3">
    <name type="scientific">Zostera marina</name>
    <name type="common">Eelgrass</name>
    <dbReference type="NCBI Taxonomy" id="29655"/>
    <lineage>
        <taxon>Eukaryota</taxon>
        <taxon>Viridiplantae</taxon>
        <taxon>Streptophyta</taxon>
        <taxon>Embryophyta</taxon>
        <taxon>Tracheophyta</taxon>
        <taxon>Spermatophyta</taxon>
        <taxon>Magnoliopsida</taxon>
        <taxon>Liliopsida</taxon>
        <taxon>Zosteraceae</taxon>
        <taxon>Zostera</taxon>
    </lineage>
</organism>
<dbReference type="OrthoDB" id="8883818at2759"/>
<accession>A0A0K9NIV8</accession>
<dbReference type="AlphaFoldDB" id="A0A0K9NIV8"/>
<dbReference type="SUPFAM" id="SSF50978">
    <property type="entry name" value="WD40 repeat-like"/>
    <property type="match status" value="2"/>
</dbReference>
<dbReference type="PANTHER" id="PTHR45086:SF1">
    <property type="entry name" value="WD REPEAT-CONTAINING PROTEIN PCN"/>
    <property type="match status" value="1"/>
</dbReference>
<dbReference type="InterPro" id="IPR015943">
    <property type="entry name" value="WD40/YVTN_repeat-like_dom_sf"/>
</dbReference>
<keyword evidence="3" id="KW-1185">Reference proteome</keyword>
<dbReference type="PANTHER" id="PTHR45086">
    <property type="entry name" value="WD REPEAT-CONTAINING PROTEIN PCN"/>
    <property type="match status" value="1"/>
</dbReference>
<evidence type="ECO:0000313" key="3">
    <source>
        <dbReference type="Proteomes" id="UP000036987"/>
    </source>
</evidence>
<reference evidence="3" key="1">
    <citation type="journal article" date="2016" name="Nature">
        <title>The genome of the seagrass Zostera marina reveals angiosperm adaptation to the sea.</title>
        <authorList>
            <person name="Olsen J.L."/>
            <person name="Rouze P."/>
            <person name="Verhelst B."/>
            <person name="Lin Y.-C."/>
            <person name="Bayer T."/>
            <person name="Collen J."/>
            <person name="Dattolo E."/>
            <person name="De Paoli E."/>
            <person name="Dittami S."/>
            <person name="Maumus F."/>
            <person name="Michel G."/>
            <person name="Kersting A."/>
            <person name="Lauritano C."/>
            <person name="Lohaus R."/>
            <person name="Toepel M."/>
            <person name="Tonon T."/>
            <person name="Vanneste K."/>
            <person name="Amirebrahimi M."/>
            <person name="Brakel J."/>
            <person name="Bostroem C."/>
            <person name="Chovatia M."/>
            <person name="Grimwood J."/>
            <person name="Jenkins J.W."/>
            <person name="Jueterbock A."/>
            <person name="Mraz A."/>
            <person name="Stam W.T."/>
            <person name="Tice H."/>
            <person name="Bornberg-Bauer E."/>
            <person name="Green P.J."/>
            <person name="Pearson G.A."/>
            <person name="Procaccini G."/>
            <person name="Duarte C.M."/>
            <person name="Schmutz J."/>
            <person name="Reusch T.B.H."/>
            <person name="Van de Peer Y."/>
        </authorList>
    </citation>
    <scope>NUCLEOTIDE SEQUENCE [LARGE SCALE GENOMIC DNA]</scope>
    <source>
        <strain evidence="3">cv. Finnish</strain>
    </source>
</reference>
<dbReference type="InterPro" id="IPR044622">
    <property type="entry name" value="PCN"/>
</dbReference>
<protein>
    <submittedName>
        <fullName evidence="2">Putative U3 small nucleolar RNA-associated protein</fullName>
    </submittedName>
</protein>
<name>A0A0K9NIV8_ZOSMR</name>
<dbReference type="SMART" id="SM00320">
    <property type="entry name" value="WD40"/>
    <property type="match status" value="7"/>
</dbReference>
<dbReference type="InterPro" id="IPR001680">
    <property type="entry name" value="WD40_rpt"/>
</dbReference>
<dbReference type="InterPro" id="IPR036322">
    <property type="entry name" value="WD40_repeat_dom_sf"/>
</dbReference>
<dbReference type="Proteomes" id="UP000036987">
    <property type="component" value="Unassembled WGS sequence"/>
</dbReference>
<keyword evidence="1" id="KW-0853">WD repeat</keyword>
<dbReference type="PROSITE" id="PS50082">
    <property type="entry name" value="WD_REPEATS_2"/>
    <property type="match status" value="1"/>
</dbReference>
<dbReference type="GO" id="GO:0010073">
    <property type="term" value="P:meristem maintenance"/>
    <property type="evidence" value="ECO:0007669"/>
    <property type="project" value="InterPro"/>
</dbReference>
<feature type="repeat" description="WD" evidence="1">
    <location>
        <begin position="213"/>
        <end position="245"/>
    </location>
</feature>
<dbReference type="GO" id="GO:0035266">
    <property type="term" value="P:meristem growth"/>
    <property type="evidence" value="ECO:0007669"/>
    <property type="project" value="InterPro"/>
</dbReference>
<dbReference type="Gene3D" id="2.130.10.10">
    <property type="entry name" value="YVTN repeat-like/Quinoprotein amine dehydrogenase"/>
    <property type="match status" value="3"/>
</dbReference>
<dbReference type="OMA" id="STYITEW"/>
<comment type="caution">
    <text evidence="2">The sequence shown here is derived from an EMBL/GenBank/DDBJ whole genome shotgun (WGS) entry which is preliminary data.</text>
</comment>
<dbReference type="EMBL" id="LFYR01002228">
    <property type="protein sequence ID" value="KMZ56022.1"/>
    <property type="molecule type" value="Genomic_DNA"/>
</dbReference>
<evidence type="ECO:0000313" key="2">
    <source>
        <dbReference type="EMBL" id="KMZ56022.1"/>
    </source>
</evidence>
<proteinExistence type="predicted"/>
<dbReference type="Pfam" id="PF00400">
    <property type="entry name" value="WD40"/>
    <property type="match status" value="2"/>
</dbReference>
<dbReference type="STRING" id="29655.A0A0K9NIV8"/>
<evidence type="ECO:0000256" key="1">
    <source>
        <dbReference type="PROSITE-ProRule" id="PRU00221"/>
    </source>
</evidence>
<gene>
    <name evidence="2" type="ORF">ZOSMA_9G01270</name>
</gene>
<sequence length="818" mass="90968">MENLQIYRNTSVDWKPSAVVALVTSPDGSQVAAAREDSSLEIWLVSPGSVGWHCQLTIQGECNSRVTSLIWCRTSMKDGGIGRLLSSNIDGSVSEWNLFSLKQQIILETVGFSIWKMALEPLTDVIHNEKKHSELLINGHEEIFTDNHSECCQSDDDANENNVVEINSLCSEKEYQHVAIACDDGCMRLYRISDSDRFSYRRSFPRVSGRTLSVEWSLDAKFLFSGSSDGLIRCWDSTSGIEVYRITVGLGGISNESELCVWSLLFLRCGTIVSSDSTGSVQFWDSNHGTLLQTHSYHKGDANALAADPSHKRVFSAGSDGKVILYKASDETEDSENDSFLGETNKWAYVGYSSSHTHDIRCLVVAVPIVNEEDLPPNEKSLRKRQKTKPMNHHSYHKWAHLGVPMLLSAGDDAKIFAYSATDFKKFDPHDICPAPQRGIVHLALNSVIVNGAPIIMTQSSVSLDILSVELGCGTTGISKGGNTTTTLLARIKARGRRKIISSAISSSGMLLAYSDHMKPCLFELRRDKALKNKLIVSKRKLPQGLPYAHPMIFSSDSSLIIISGQDRKIYVVSVEKEELLHVFIPCRNQNVITTSPSEPPITKMFTSFDGQWLAAINCFGDIYIFNLEIYRQHWFISRLDGASVTAGGFPPGNCNVLIIMTSSNQVYIFDVEAKELGDWSRHNAFALPRSFQEFPGEVVGLSFPPSSSTSVIVYSSRAMCFVDFGMPIDQDDIHLPPNGSNASIQHVSPKKITLKKRKNAERSPLIFRLKNFDFCAFNDPVLFLNHVSEKSLFVIQKPWIEVVESFGLPVHKHIYGT</sequence>